<dbReference type="PANTHER" id="PTHR47478">
    <property type="match status" value="1"/>
</dbReference>
<name>A0ABU9U9H1_9SPIR</name>
<dbReference type="NCBIfam" id="TIGR01549">
    <property type="entry name" value="HAD-SF-IA-v1"/>
    <property type="match status" value="1"/>
</dbReference>
<dbReference type="InterPro" id="IPR052550">
    <property type="entry name" value="Pyrimidine_5'-ntase_YjjG"/>
</dbReference>
<dbReference type="PANTHER" id="PTHR47478:SF1">
    <property type="entry name" value="PYRIMIDINE 5'-NUCLEOTIDASE YJJG"/>
    <property type="match status" value="1"/>
</dbReference>
<dbReference type="SFLD" id="SFLDS00003">
    <property type="entry name" value="Haloacid_Dehalogenase"/>
    <property type="match status" value="1"/>
</dbReference>
<comment type="caution">
    <text evidence="1">The sequence shown here is derived from an EMBL/GenBank/DDBJ whole genome shotgun (WGS) entry which is preliminary data.</text>
</comment>
<keyword evidence="2" id="KW-1185">Reference proteome</keyword>
<dbReference type="SFLD" id="SFLDG01135">
    <property type="entry name" value="C1.5.6:_HAD__Beta-PGM__Phospha"/>
    <property type="match status" value="1"/>
</dbReference>
<dbReference type="Proteomes" id="UP001466331">
    <property type="component" value="Unassembled WGS sequence"/>
</dbReference>
<protein>
    <submittedName>
        <fullName evidence="1">YjjG family noncanonical pyrimidine nucleotidase</fullName>
        <ecNumber evidence="1">3.1.3.5</ecNumber>
    </submittedName>
</protein>
<dbReference type="InterPro" id="IPR036412">
    <property type="entry name" value="HAD-like_sf"/>
</dbReference>
<proteinExistence type="predicted"/>
<evidence type="ECO:0000313" key="1">
    <source>
        <dbReference type="EMBL" id="MEM5947316.1"/>
    </source>
</evidence>
<dbReference type="GO" id="GO:0008253">
    <property type="term" value="F:5'-nucleotidase activity"/>
    <property type="evidence" value="ECO:0007669"/>
    <property type="project" value="UniProtKB-EC"/>
</dbReference>
<dbReference type="SUPFAM" id="SSF56784">
    <property type="entry name" value="HAD-like"/>
    <property type="match status" value="1"/>
</dbReference>
<organism evidence="1 2">
    <name type="scientific">Rarispira pelagica</name>
    <dbReference type="NCBI Taxonomy" id="3141764"/>
    <lineage>
        <taxon>Bacteria</taxon>
        <taxon>Pseudomonadati</taxon>
        <taxon>Spirochaetota</taxon>
        <taxon>Spirochaetia</taxon>
        <taxon>Winmispirales</taxon>
        <taxon>Winmispiraceae</taxon>
        <taxon>Rarispira</taxon>
    </lineage>
</organism>
<dbReference type="Gene3D" id="3.40.50.1000">
    <property type="entry name" value="HAD superfamily/HAD-like"/>
    <property type="match status" value="1"/>
</dbReference>
<dbReference type="Pfam" id="PF00702">
    <property type="entry name" value="Hydrolase"/>
    <property type="match status" value="1"/>
</dbReference>
<dbReference type="InterPro" id="IPR006439">
    <property type="entry name" value="HAD-SF_hydro_IA"/>
</dbReference>
<keyword evidence="1" id="KW-0378">Hydrolase</keyword>
<evidence type="ECO:0000313" key="2">
    <source>
        <dbReference type="Proteomes" id="UP001466331"/>
    </source>
</evidence>
<dbReference type="PRINTS" id="PR00413">
    <property type="entry name" value="HADHALOGNASE"/>
</dbReference>
<dbReference type="InterPro" id="IPR023214">
    <property type="entry name" value="HAD_sf"/>
</dbReference>
<dbReference type="Gene3D" id="1.10.150.240">
    <property type="entry name" value="Putative phosphatase, domain 2"/>
    <property type="match status" value="1"/>
</dbReference>
<accession>A0ABU9U9H1</accession>
<dbReference type="SFLD" id="SFLDG01129">
    <property type="entry name" value="C1.5:_HAD__Beta-PGM__Phosphata"/>
    <property type="match status" value="1"/>
</dbReference>
<gene>
    <name evidence="1" type="ORF">WKV44_02040</name>
</gene>
<dbReference type="RefSeq" id="WP_420068765.1">
    <property type="nucleotide sequence ID" value="NZ_JBCHKQ010000001.1"/>
</dbReference>
<dbReference type="EMBL" id="JBCHKQ010000001">
    <property type="protein sequence ID" value="MEM5947316.1"/>
    <property type="molecule type" value="Genomic_DNA"/>
</dbReference>
<dbReference type="NCBIfam" id="TIGR02254">
    <property type="entry name" value="YjjG_YfnB"/>
    <property type="match status" value="1"/>
</dbReference>
<dbReference type="InterPro" id="IPR011951">
    <property type="entry name" value="HAD-SF_hydro_IA_YjjG/PynA"/>
</dbReference>
<dbReference type="InterPro" id="IPR023198">
    <property type="entry name" value="PGP-like_dom2"/>
</dbReference>
<reference evidence="1 2" key="1">
    <citation type="submission" date="2024-03" db="EMBL/GenBank/DDBJ databases">
        <title>Ignisphaera cupida sp. nov., a hyperthermophilic hydrolytic archaeon from a hot spring of Kamchatka, and proposal of Ignisphaeraceae fam. nov.</title>
        <authorList>
            <person name="Podosokorskaya O.A."/>
            <person name="Elcheninov A.G."/>
            <person name="Maltseva A.I."/>
            <person name="Zayulina K.S."/>
            <person name="Novikov A."/>
            <person name="Merkel A.Y."/>
        </authorList>
    </citation>
    <scope>NUCLEOTIDE SEQUENCE [LARGE SCALE GENOMIC DNA]</scope>
    <source>
        <strain evidence="1 2">38H-sp</strain>
    </source>
</reference>
<sequence length="227" mass="26006">MPGKKYRLICFDADGTLFDYNRAEEWALKNTFLEHNLAFSGKTIETYRKINKSLWDRLEQGNIKIERLKIERFTKTFPGLSEKEALELSKTYLEHLKKTGFLISGAEETIRALHGKYKLILLTNGLAKTQEGRLRASGLYAYFDAVITSEEAGCAKPDERIFRMALSIAKVISRESLMVGDNLTADIKGALMAGMDACWYNPLYEEKNKTEEYLIIKNLKELLNFLL</sequence>
<dbReference type="EC" id="3.1.3.5" evidence="1"/>